<comment type="caution">
    <text evidence="1">The sequence shown here is derived from an EMBL/GenBank/DDBJ whole genome shotgun (WGS) entry which is preliminary data.</text>
</comment>
<reference evidence="1" key="1">
    <citation type="submission" date="2022-04" db="EMBL/GenBank/DDBJ databases">
        <title>Genome of the entomopathogenic fungus Entomophthora muscae.</title>
        <authorList>
            <person name="Elya C."/>
            <person name="Lovett B.R."/>
            <person name="Lee E."/>
            <person name="Macias A.M."/>
            <person name="Hajek A.E."/>
            <person name="De Bivort B.L."/>
            <person name="Kasson M.T."/>
            <person name="De Fine Licht H.H."/>
            <person name="Stajich J.E."/>
        </authorList>
    </citation>
    <scope>NUCLEOTIDE SEQUENCE</scope>
    <source>
        <strain evidence="1">Berkeley</strain>
    </source>
</reference>
<organism evidence="1 2">
    <name type="scientific">Entomophthora muscae</name>
    <dbReference type="NCBI Taxonomy" id="34485"/>
    <lineage>
        <taxon>Eukaryota</taxon>
        <taxon>Fungi</taxon>
        <taxon>Fungi incertae sedis</taxon>
        <taxon>Zoopagomycota</taxon>
        <taxon>Entomophthoromycotina</taxon>
        <taxon>Entomophthoromycetes</taxon>
        <taxon>Entomophthorales</taxon>
        <taxon>Entomophthoraceae</taxon>
        <taxon>Entomophthora</taxon>
    </lineage>
</organism>
<accession>A0ACC2T3S3</accession>
<evidence type="ECO:0000313" key="1">
    <source>
        <dbReference type="EMBL" id="KAJ9069146.1"/>
    </source>
</evidence>
<gene>
    <name evidence="1" type="ORF">DSO57_1021548</name>
</gene>
<protein>
    <submittedName>
        <fullName evidence="1">Uncharacterized protein</fullName>
    </submittedName>
</protein>
<sequence length="95" mass="10630">MNPFALLEEILLEYKSGSDTNITEMPHVEHEVVDPYPGKLIIISPHTDHSHLDRAGAPSPGHKLTPLFLRCEDCEAEPHLKYPLELLLQLIGPTV</sequence>
<proteinExistence type="predicted"/>
<name>A0ACC2T3S3_9FUNG</name>
<dbReference type="EMBL" id="QTSX02003655">
    <property type="protein sequence ID" value="KAJ9069146.1"/>
    <property type="molecule type" value="Genomic_DNA"/>
</dbReference>
<dbReference type="Proteomes" id="UP001165960">
    <property type="component" value="Unassembled WGS sequence"/>
</dbReference>
<keyword evidence="2" id="KW-1185">Reference proteome</keyword>
<evidence type="ECO:0000313" key="2">
    <source>
        <dbReference type="Proteomes" id="UP001165960"/>
    </source>
</evidence>